<feature type="domain" description="ChsH2 rubredoxin-like zinc ribbon" evidence="2">
    <location>
        <begin position="34"/>
        <end position="69"/>
    </location>
</feature>
<dbReference type="OrthoDB" id="7470921at2"/>
<dbReference type="Pfam" id="PF01796">
    <property type="entry name" value="OB_ChsH2_C"/>
    <property type="match status" value="1"/>
</dbReference>
<dbReference type="PANTHER" id="PTHR34075:SF5">
    <property type="entry name" value="BLR3430 PROTEIN"/>
    <property type="match status" value="1"/>
</dbReference>
<dbReference type="SUPFAM" id="SSF50249">
    <property type="entry name" value="Nucleic acid-binding proteins"/>
    <property type="match status" value="1"/>
</dbReference>
<dbReference type="InterPro" id="IPR002878">
    <property type="entry name" value="ChsH2_C"/>
</dbReference>
<dbReference type="Gene3D" id="6.10.30.10">
    <property type="match status" value="1"/>
</dbReference>
<reference evidence="4" key="1">
    <citation type="submission" date="2015-02" db="EMBL/GenBank/DDBJ databases">
        <title>Draft Genome of Frankia sp. CpI1-S.</title>
        <authorList>
            <person name="Oshone R.T."/>
            <person name="Ngom M."/>
            <person name="Ghodhbane-Gtari F."/>
            <person name="Gtari M."/>
            <person name="Morris K."/>
            <person name="Thomas K."/>
            <person name="Sen A."/>
            <person name="Tisa L.S."/>
        </authorList>
    </citation>
    <scope>NUCLEOTIDE SEQUENCE [LARGE SCALE GENOMIC DNA]</scope>
    <source>
        <strain evidence="4">CpI1-S</strain>
    </source>
</reference>
<dbReference type="Pfam" id="PF12172">
    <property type="entry name" value="zf-ChsH2"/>
    <property type="match status" value="1"/>
</dbReference>
<dbReference type="EMBL" id="JYFN01000023">
    <property type="protein sequence ID" value="KJE22520.1"/>
    <property type="molecule type" value="Genomic_DNA"/>
</dbReference>
<evidence type="ECO:0000259" key="1">
    <source>
        <dbReference type="Pfam" id="PF01796"/>
    </source>
</evidence>
<evidence type="ECO:0000259" key="2">
    <source>
        <dbReference type="Pfam" id="PF12172"/>
    </source>
</evidence>
<dbReference type="InterPro" id="IPR012340">
    <property type="entry name" value="NA-bd_OB-fold"/>
</dbReference>
<dbReference type="PANTHER" id="PTHR34075">
    <property type="entry name" value="BLR3430 PROTEIN"/>
    <property type="match status" value="1"/>
</dbReference>
<organism evidence="3 4">
    <name type="scientific">Frankia torreyi</name>
    <dbReference type="NCBI Taxonomy" id="1856"/>
    <lineage>
        <taxon>Bacteria</taxon>
        <taxon>Bacillati</taxon>
        <taxon>Actinomycetota</taxon>
        <taxon>Actinomycetes</taxon>
        <taxon>Frankiales</taxon>
        <taxon>Frankiaceae</taxon>
        <taxon>Frankia</taxon>
    </lineage>
</organism>
<comment type="caution">
    <text evidence="3">The sequence shown here is derived from an EMBL/GenBank/DDBJ whole genome shotgun (WGS) entry which is preliminary data.</text>
</comment>
<protein>
    <submittedName>
        <fullName evidence="3">Putative nucleic-acid-binding protein containing a Zn-ribbon</fullName>
    </submittedName>
</protein>
<dbReference type="RefSeq" id="WP_044885842.1">
    <property type="nucleotide sequence ID" value="NZ_JYFN01000023.1"/>
</dbReference>
<dbReference type="Proteomes" id="UP000032545">
    <property type="component" value="Unassembled WGS sequence"/>
</dbReference>
<dbReference type="AlphaFoldDB" id="A0A0D8BEN3"/>
<name>A0A0D8BEN3_9ACTN</name>
<proteinExistence type="predicted"/>
<dbReference type="PATRIC" id="fig|1502723.3.peg.2620"/>
<accession>A0A0D8BEN3</accession>
<dbReference type="InterPro" id="IPR052513">
    <property type="entry name" value="Thioester_dehydratase-like"/>
</dbReference>
<feature type="domain" description="ChsH2 C-terminal OB-fold" evidence="1">
    <location>
        <begin position="73"/>
        <end position="135"/>
    </location>
</feature>
<keyword evidence="4" id="KW-1185">Reference proteome</keyword>
<gene>
    <name evidence="3" type="ORF">FF36_03212</name>
</gene>
<evidence type="ECO:0000313" key="4">
    <source>
        <dbReference type="Proteomes" id="UP000032545"/>
    </source>
</evidence>
<dbReference type="InterPro" id="IPR022002">
    <property type="entry name" value="ChsH2_Znr"/>
</dbReference>
<reference evidence="3 4" key="2">
    <citation type="journal article" date="2016" name="Genome Announc.">
        <title>Permanent Draft Genome Sequences for Two Variants of Frankia sp. Strain CpI1, the First Frankia Strain Isolated from Root Nodules of Comptonia peregrina.</title>
        <authorList>
            <person name="Oshone R."/>
            <person name="Hurst S.G.IV."/>
            <person name="Abebe-Akele F."/>
            <person name="Simpson S."/>
            <person name="Morris K."/>
            <person name="Thomas W.K."/>
            <person name="Tisa L.S."/>
        </authorList>
    </citation>
    <scope>NUCLEOTIDE SEQUENCE [LARGE SCALE GENOMIC DNA]</scope>
    <source>
        <strain evidence="4">CpI1-S</strain>
    </source>
</reference>
<evidence type="ECO:0000313" key="3">
    <source>
        <dbReference type="EMBL" id="KJE22520.1"/>
    </source>
</evidence>
<sequence>MTDTSSPAPASSPAYVRPERRLLPQPTAESAAFWTGGRDGRLLISHCRGCGHFFHPPGPVCWRCRSTDVGPEPVSGRATVAAYTINRQPWIPGYPPPYVVAMVELADEPDVRLITNIVDVPLDEVRVGLEVEVFFEQWPAEPGPDDSPVWLPLFRPAAATVGGAR</sequence>